<dbReference type="PANTHER" id="PTHR19375">
    <property type="entry name" value="HEAT SHOCK PROTEIN 70KDA"/>
    <property type="match status" value="1"/>
</dbReference>
<keyword evidence="1" id="KW-0547">Nucleotide-binding</keyword>
<dbReference type="EMBL" id="LXWW01000580">
    <property type="protein sequence ID" value="OAO11718.1"/>
    <property type="molecule type" value="Genomic_DNA"/>
</dbReference>
<dbReference type="GO" id="GO:0140662">
    <property type="term" value="F:ATP-dependent protein folding chaperone"/>
    <property type="evidence" value="ECO:0007669"/>
    <property type="project" value="InterPro"/>
</dbReference>
<sequence>MGNRTHWMDGRVQGRNWDYSSVYYQPGKEKIPCYIPPSIHQGDVLLTDTKRFFGRCDCPEVQEDVKKVRYPVSCKHGQIGFEVPEKDGRTISTTAEEVATDFLKRLREATKLMTREYINYAVVSHPATWSILQKNRLTECAKEAGFTSISLIEEPTATAYDMLSFDADDGYYLIYDWGGGTFDLTLLEMEKGVATVKGTDGLRYVGGMDMDSLLVEYVKNQYTQLEGEDSWPTSLSTNWKVANDCREGKCSLATSAEVCIPVGEKEVVVTREAFNGLIKGLVDQTLEKCRSLLCEKGVEVEDVEKVVLAGGVSKIPYVQERVKELFGEDVVEYKDDIAEKGVARGALVFGEHFTPFNRVEKDTLVSETVERVEVAEETKPKLEDSFSFNVYVDNVVDGVPVKRLVLEKGELYGKEKEFLLTMTEKDKYMRVNVYIGKTEAEAECVGSFVFEADYNAIARLFVRCEQGRYLSFRSSWSMHGENHESACRFELGDPF</sequence>
<evidence type="ECO:0000313" key="3">
    <source>
        <dbReference type="EMBL" id="OAO11718.1"/>
    </source>
</evidence>
<evidence type="ECO:0000256" key="2">
    <source>
        <dbReference type="ARBA" id="ARBA00022840"/>
    </source>
</evidence>
<dbReference type="InterPro" id="IPR013126">
    <property type="entry name" value="Hsp_70_fam"/>
</dbReference>
<dbReference type="Gene3D" id="3.30.420.40">
    <property type="match status" value="2"/>
</dbReference>
<dbReference type="InterPro" id="IPR018181">
    <property type="entry name" value="Heat_shock_70_CS"/>
</dbReference>
<comment type="caution">
    <text evidence="3">The sequence shown here is derived from an EMBL/GenBank/DDBJ whole genome shotgun (WGS) entry which is preliminary data.</text>
</comment>
<dbReference type="InterPro" id="IPR043129">
    <property type="entry name" value="ATPase_NBD"/>
</dbReference>
<dbReference type="GO" id="GO:0005524">
    <property type="term" value="F:ATP binding"/>
    <property type="evidence" value="ECO:0007669"/>
    <property type="project" value="UniProtKB-KW"/>
</dbReference>
<dbReference type="SUPFAM" id="SSF53067">
    <property type="entry name" value="Actin-like ATPase domain"/>
    <property type="match status" value="2"/>
</dbReference>
<organism evidence="3 4">
    <name type="scientific">Blastocystis sp. subtype 1 (strain ATCC 50177 / NandII)</name>
    <dbReference type="NCBI Taxonomy" id="478820"/>
    <lineage>
        <taxon>Eukaryota</taxon>
        <taxon>Sar</taxon>
        <taxon>Stramenopiles</taxon>
        <taxon>Bigyra</taxon>
        <taxon>Opalozoa</taxon>
        <taxon>Opalinata</taxon>
        <taxon>Blastocystidae</taxon>
        <taxon>Blastocystis</taxon>
    </lineage>
</organism>
<dbReference type="STRING" id="478820.A0A196S3I6"/>
<keyword evidence="2" id="KW-0067">ATP-binding</keyword>
<proteinExistence type="predicted"/>
<dbReference type="Proteomes" id="UP000078348">
    <property type="component" value="Unassembled WGS sequence"/>
</dbReference>
<dbReference type="AlphaFoldDB" id="A0A196S3I6"/>
<protein>
    <submittedName>
        <fullName evidence="3">Molecular chaperone DnaK</fullName>
    </submittedName>
</protein>
<reference evidence="3 4" key="1">
    <citation type="submission" date="2016-05" db="EMBL/GenBank/DDBJ databases">
        <title>Nuclear genome of Blastocystis sp. subtype 1 NandII.</title>
        <authorList>
            <person name="Gentekaki E."/>
            <person name="Curtis B."/>
            <person name="Stairs C."/>
            <person name="Eme L."/>
            <person name="Herman E."/>
            <person name="Klimes V."/>
            <person name="Arias M.C."/>
            <person name="Elias M."/>
            <person name="Hilliou F."/>
            <person name="Klute M."/>
            <person name="Malik S.-B."/>
            <person name="Pightling A."/>
            <person name="Rachubinski R."/>
            <person name="Salas D."/>
            <person name="Schlacht A."/>
            <person name="Suga H."/>
            <person name="Archibald J."/>
            <person name="Ball S.G."/>
            <person name="Clark G."/>
            <person name="Dacks J."/>
            <person name="Van Der Giezen M."/>
            <person name="Tsaousis A."/>
            <person name="Roger A."/>
        </authorList>
    </citation>
    <scope>NUCLEOTIDE SEQUENCE [LARGE SCALE GENOMIC DNA]</scope>
    <source>
        <strain evidence="4">ATCC 50177 / NandII</strain>
    </source>
</reference>
<dbReference type="PRINTS" id="PR00301">
    <property type="entry name" value="HEATSHOCK70"/>
</dbReference>
<evidence type="ECO:0000313" key="4">
    <source>
        <dbReference type="Proteomes" id="UP000078348"/>
    </source>
</evidence>
<evidence type="ECO:0000256" key="1">
    <source>
        <dbReference type="ARBA" id="ARBA00022741"/>
    </source>
</evidence>
<accession>A0A196S3I6</accession>
<dbReference type="Gene3D" id="3.90.640.10">
    <property type="entry name" value="Actin, Chain A, domain 4"/>
    <property type="match status" value="1"/>
</dbReference>
<gene>
    <name evidence="3" type="ORF">AV274_6553</name>
</gene>
<dbReference type="PROSITE" id="PS01036">
    <property type="entry name" value="HSP70_3"/>
    <property type="match status" value="1"/>
</dbReference>
<keyword evidence="4" id="KW-1185">Reference proteome</keyword>
<dbReference type="Pfam" id="PF00012">
    <property type="entry name" value="HSP70"/>
    <property type="match status" value="1"/>
</dbReference>
<name>A0A196S3I6_BLAHN</name>